<keyword evidence="3" id="KW-1185">Reference proteome</keyword>
<dbReference type="Pfam" id="PF08668">
    <property type="entry name" value="HDOD"/>
    <property type="match status" value="1"/>
</dbReference>
<sequence length="408" mass="46411">MSNQLITNKVYNSEANDLAHKIALQTRARHAKWLVSLKYILDQSDVDNALSRQSEFCDSVILKEEERITENQRLLLECESSKVEERRKAVEERQKVFGQVVADIASHAEKSMIEKLSQMTPMQLFGKFPDFSYFLSTAYSPSLTFPKLSVLTTNDNALKSNVIALVNNPKFCGRLGKSVRSLQDPLAAIGTLGIDNSVLLFPILMAKPLLRWHDPVTKSIAPKLWQHMILTANVTRLRLEQSNYKNPQQGILIGVLRTISHFAIVNHFSQLFEDAQIERMQYFREQNMREEYYACGEIKPDLSILPNVISSLEQKLTQKVIDAIEWTPFTFPLKNALQEDLDNIAVLERGEAGVALAQAQAYAMFDTLDRSGVFVEKHKPFWFAHVQMPPEALNAIRDKHPGKIELAK</sequence>
<protein>
    <recommendedName>
        <fullName evidence="1">HDOD domain-containing protein</fullName>
    </recommendedName>
</protein>
<dbReference type="InterPro" id="IPR013976">
    <property type="entry name" value="HDOD"/>
</dbReference>
<accession>E8LSU6</accession>
<dbReference type="Proteomes" id="UP000004371">
    <property type="component" value="Unassembled WGS sequence"/>
</dbReference>
<dbReference type="EMBL" id="AEVS01000049">
    <property type="protein sequence ID" value="EGA66139.1"/>
    <property type="molecule type" value="Genomic_DNA"/>
</dbReference>
<gene>
    <name evidence="2" type="ORF">VIBR0546_00200</name>
</gene>
<dbReference type="SUPFAM" id="SSF109604">
    <property type="entry name" value="HD-domain/PDEase-like"/>
    <property type="match status" value="1"/>
</dbReference>
<feature type="domain" description="HDOD" evidence="1">
    <location>
        <begin position="140"/>
        <end position="275"/>
    </location>
</feature>
<dbReference type="AlphaFoldDB" id="E8LSU6"/>
<name>E8LSU6_9VIBR</name>
<comment type="caution">
    <text evidence="2">The sequence shown here is derived from an EMBL/GenBank/DDBJ whole genome shotgun (WGS) entry which is preliminary data.</text>
</comment>
<dbReference type="Gene3D" id="1.10.3210.10">
    <property type="entry name" value="Hypothetical protein af1432"/>
    <property type="match status" value="1"/>
</dbReference>
<proteinExistence type="predicted"/>
<dbReference type="OrthoDB" id="5808839at2"/>
<evidence type="ECO:0000313" key="2">
    <source>
        <dbReference type="EMBL" id="EGA66139.1"/>
    </source>
</evidence>
<dbReference type="STRING" id="945543.VIBR0546_00200"/>
<reference evidence="2 3" key="1">
    <citation type="journal article" date="2012" name="Int. J. Syst. Evol. Microbiol.">
        <title>Vibrio caribbeanicus sp. nov., isolated from the marine sponge Scleritoderma cyanea.</title>
        <authorList>
            <person name="Hoffmann M."/>
            <person name="Monday S.R."/>
            <person name="Allard M.W."/>
            <person name="Strain E.A."/>
            <person name="Whittaker P."/>
            <person name="Naum M."/>
            <person name="McCarthy P.J."/>
            <person name="Lopez J.V."/>
            <person name="Fischer M."/>
            <person name="Brown E.W."/>
        </authorList>
    </citation>
    <scope>NUCLEOTIDE SEQUENCE [LARGE SCALE GENOMIC DNA]</scope>
    <source>
        <strain evidence="2 3">LMG 20546</strain>
    </source>
</reference>
<dbReference type="eggNOG" id="ENOG502ZFCM">
    <property type="taxonomic scope" value="Bacteria"/>
</dbReference>
<dbReference type="RefSeq" id="WP_006878891.1">
    <property type="nucleotide sequence ID" value="NZ_AEVS01000049.1"/>
</dbReference>
<organism evidence="2 3">
    <name type="scientific">Vibrio brasiliensis LMG 20546</name>
    <dbReference type="NCBI Taxonomy" id="945543"/>
    <lineage>
        <taxon>Bacteria</taxon>
        <taxon>Pseudomonadati</taxon>
        <taxon>Pseudomonadota</taxon>
        <taxon>Gammaproteobacteria</taxon>
        <taxon>Vibrionales</taxon>
        <taxon>Vibrionaceae</taxon>
        <taxon>Vibrio</taxon>
        <taxon>Vibrio oreintalis group</taxon>
    </lineage>
</organism>
<evidence type="ECO:0000259" key="1">
    <source>
        <dbReference type="Pfam" id="PF08668"/>
    </source>
</evidence>
<evidence type="ECO:0000313" key="3">
    <source>
        <dbReference type="Proteomes" id="UP000004371"/>
    </source>
</evidence>